<keyword evidence="3" id="KW-1185">Reference proteome</keyword>
<accession>H5X3T7</accession>
<dbReference type="RefSeq" id="WP_009155533.1">
    <property type="nucleotide sequence ID" value="NZ_CM001439.1"/>
</dbReference>
<dbReference type="InterPro" id="IPR010982">
    <property type="entry name" value="Lambda_DNA-bd_dom_sf"/>
</dbReference>
<dbReference type="PROSITE" id="PS50943">
    <property type="entry name" value="HTH_CROC1"/>
    <property type="match status" value="1"/>
</dbReference>
<dbReference type="Gene3D" id="1.10.260.40">
    <property type="entry name" value="lambda repressor-like DNA-binding domains"/>
    <property type="match status" value="1"/>
</dbReference>
<dbReference type="STRING" id="882083.SacmaDRAFT_3957"/>
<dbReference type="EMBL" id="CM001439">
    <property type="protein sequence ID" value="EHR52155.1"/>
    <property type="molecule type" value="Genomic_DNA"/>
</dbReference>
<organism evidence="2 3">
    <name type="scientific">Saccharomonospora marina XMU15</name>
    <dbReference type="NCBI Taxonomy" id="882083"/>
    <lineage>
        <taxon>Bacteria</taxon>
        <taxon>Bacillati</taxon>
        <taxon>Actinomycetota</taxon>
        <taxon>Actinomycetes</taxon>
        <taxon>Pseudonocardiales</taxon>
        <taxon>Pseudonocardiaceae</taxon>
        <taxon>Saccharomonospora</taxon>
    </lineage>
</organism>
<dbReference type="SMART" id="SM00530">
    <property type="entry name" value="HTH_XRE"/>
    <property type="match status" value="1"/>
</dbReference>
<dbReference type="Pfam" id="PF01381">
    <property type="entry name" value="HTH_3"/>
    <property type="match status" value="1"/>
</dbReference>
<reference evidence="2 3" key="1">
    <citation type="journal article" date="2012" name="Stand. Genomic Sci.">
        <title>Genome sequence of the ocean sediment bacterium Saccharomonospora marina type strain (XMU15(T)).</title>
        <authorList>
            <person name="Klenk H.P."/>
            <person name="Lu M."/>
            <person name="Lucas S."/>
            <person name="Lapidus A."/>
            <person name="Copeland A."/>
            <person name="Pitluck S."/>
            <person name="Goodwin L.A."/>
            <person name="Han C."/>
            <person name="Tapia R."/>
            <person name="Brambilla E.M."/>
            <person name="Potter G."/>
            <person name="Land M."/>
            <person name="Ivanova N."/>
            <person name="Rohde M."/>
            <person name="Goker M."/>
            <person name="Detter J.C."/>
            <person name="Li W.J."/>
            <person name="Kyrpides N.C."/>
            <person name="Woyke T."/>
        </authorList>
    </citation>
    <scope>NUCLEOTIDE SEQUENCE [LARGE SCALE GENOMIC DNA]</scope>
    <source>
        <strain evidence="2 3">XMU15</strain>
    </source>
</reference>
<gene>
    <name evidence="2" type="ORF">SacmaDRAFT_3957</name>
</gene>
<proteinExistence type="predicted"/>
<evidence type="ECO:0000259" key="1">
    <source>
        <dbReference type="PROSITE" id="PS50943"/>
    </source>
</evidence>
<dbReference type="Proteomes" id="UP000004926">
    <property type="component" value="Chromosome"/>
</dbReference>
<dbReference type="HOGENOM" id="CLU_1352988_0_0_11"/>
<dbReference type="eggNOG" id="COG1813">
    <property type="taxonomic scope" value="Bacteria"/>
</dbReference>
<dbReference type="CDD" id="cd00093">
    <property type="entry name" value="HTH_XRE"/>
    <property type="match status" value="1"/>
</dbReference>
<evidence type="ECO:0000313" key="3">
    <source>
        <dbReference type="Proteomes" id="UP000004926"/>
    </source>
</evidence>
<name>H5X3T7_9PSEU</name>
<feature type="domain" description="HTH cro/C1-type" evidence="1">
    <location>
        <begin position="7"/>
        <end position="61"/>
    </location>
</feature>
<dbReference type="GO" id="GO:0003677">
    <property type="term" value="F:DNA binding"/>
    <property type="evidence" value="ECO:0007669"/>
    <property type="project" value="InterPro"/>
</dbReference>
<dbReference type="InterPro" id="IPR001387">
    <property type="entry name" value="Cro/C1-type_HTH"/>
</dbReference>
<dbReference type="SUPFAM" id="SSF47413">
    <property type="entry name" value="lambda repressor-like DNA-binding domains"/>
    <property type="match status" value="1"/>
</dbReference>
<evidence type="ECO:0000313" key="2">
    <source>
        <dbReference type="EMBL" id="EHR52155.1"/>
    </source>
</evidence>
<protein>
    <submittedName>
        <fullName evidence="2">Putative transcription factor, MBF1 like protein</fullName>
    </submittedName>
</protein>
<sequence>MDMADVMRQRRADLGMSQSDLAQAAGIGVRQIRRYEAGEQQPVLSVAVAIAEALKISVSELAGTSSGRLDLAGQWYAGWQTWRDGEEAIAVQEVRLAQHGDSIEVQTVTHGLAETGYHWTGEFRLWDNEVLLGWYAANDGSVRSKGTMYFVLHAHGTQMRGRWVGLGYDGKIMTGWGSMTRTKADAHAVINDLKASANGQH</sequence>
<dbReference type="AlphaFoldDB" id="H5X3T7"/>